<evidence type="ECO:0008006" key="4">
    <source>
        <dbReference type="Google" id="ProtNLM"/>
    </source>
</evidence>
<dbReference type="InterPro" id="IPR036291">
    <property type="entry name" value="NAD(P)-bd_dom_sf"/>
</dbReference>
<sequence>MGPGGERPAGDALCEPGAEEPALQEADGEAAAALAGAGVTPGELAACASVLRRLTAARGSVDWGSPALRELRKALAPHLGEAAARLPQKDQLDAKARAKFERKCKREHKQRQLEADQRWRENAQLRTSRLSQLEALTAPPPGADVGRRALPRIPDGPVPDRPGPAEAAEDSGDDGGVEPRGGQSAPEGSAQYTRQQSCYICKLRFSDVHHFYSHLCPQCAALNFSKRHQAADMTGRVCLVTGARVKIGFAVCLKLLRMGARVIATTRFPADAARRYRAESDSAEWGDRLAIRGVDFRFLGAVEAFCKDLLDGEPWLDVLVNNACQTVRRPAAYYQHLLEGEARAGAQPALAAAGPGLLGLEAEPSAAEAEPAGRSLEPGSAEEEPAALHAAGPCSSHLSQLAVLPEDQMSSPDAALVLPEGERDAHGQQLDTRSSNSWLLKLGEVATPEAVEVFCINALTPFILNSRLRPLLERSPRADRYIVNVSAMEGKFYRWKQPTHPHTNMAKAALNMMTRTSAEDLAKSSGIFMNSVDTGWINDENPLPTAQRIAQEHGFQTPIDEVDAAARILDPVVLGVRAVSTGKLGGEDGCKLPLSGCFLKDYGPTEW</sequence>
<dbReference type="Pfam" id="PF00106">
    <property type="entry name" value="adh_short"/>
    <property type="match status" value="1"/>
</dbReference>
<organism evidence="2 3">
    <name type="scientific">Prorocentrum cordatum</name>
    <dbReference type="NCBI Taxonomy" id="2364126"/>
    <lineage>
        <taxon>Eukaryota</taxon>
        <taxon>Sar</taxon>
        <taxon>Alveolata</taxon>
        <taxon>Dinophyceae</taxon>
        <taxon>Prorocentrales</taxon>
        <taxon>Prorocentraceae</taxon>
        <taxon>Prorocentrum</taxon>
    </lineage>
</organism>
<evidence type="ECO:0000313" key="3">
    <source>
        <dbReference type="Proteomes" id="UP001189429"/>
    </source>
</evidence>
<feature type="compositionally biased region" description="Low complexity" evidence="1">
    <location>
        <begin position="364"/>
        <end position="373"/>
    </location>
</feature>
<keyword evidence="3" id="KW-1185">Reference proteome</keyword>
<dbReference type="SUPFAM" id="SSF51735">
    <property type="entry name" value="NAD(P)-binding Rossmann-fold domains"/>
    <property type="match status" value="1"/>
</dbReference>
<comment type="caution">
    <text evidence="2">The sequence shown here is derived from an EMBL/GenBank/DDBJ whole genome shotgun (WGS) entry which is preliminary data.</text>
</comment>
<evidence type="ECO:0000256" key="1">
    <source>
        <dbReference type="SAM" id="MobiDB-lite"/>
    </source>
</evidence>
<dbReference type="InterPro" id="IPR002347">
    <property type="entry name" value="SDR_fam"/>
</dbReference>
<dbReference type="InterPro" id="IPR051468">
    <property type="entry name" value="Fungal_SecMetab_SDRs"/>
</dbReference>
<accession>A0ABN9WRZ6</accession>
<feature type="compositionally biased region" description="Acidic residues" evidence="1">
    <location>
        <begin position="167"/>
        <end position="176"/>
    </location>
</feature>
<protein>
    <recommendedName>
        <fullName evidence="4">Protochlorophyllide reductase</fullName>
    </recommendedName>
</protein>
<feature type="region of interest" description="Disordered" evidence="1">
    <location>
        <begin position="364"/>
        <end position="389"/>
    </location>
</feature>
<dbReference type="EMBL" id="CAUYUJ010019059">
    <property type="protein sequence ID" value="CAK0888330.1"/>
    <property type="molecule type" value="Genomic_DNA"/>
</dbReference>
<dbReference type="Proteomes" id="UP001189429">
    <property type="component" value="Unassembled WGS sequence"/>
</dbReference>
<feature type="region of interest" description="Disordered" evidence="1">
    <location>
        <begin position="130"/>
        <end position="189"/>
    </location>
</feature>
<dbReference type="Gene3D" id="3.40.50.720">
    <property type="entry name" value="NAD(P)-binding Rossmann-like Domain"/>
    <property type="match status" value="2"/>
</dbReference>
<evidence type="ECO:0000313" key="2">
    <source>
        <dbReference type="EMBL" id="CAK0888330.1"/>
    </source>
</evidence>
<reference evidence="2" key="1">
    <citation type="submission" date="2023-10" db="EMBL/GenBank/DDBJ databases">
        <authorList>
            <person name="Chen Y."/>
            <person name="Shah S."/>
            <person name="Dougan E. K."/>
            <person name="Thang M."/>
            <person name="Chan C."/>
        </authorList>
    </citation>
    <scope>NUCLEOTIDE SEQUENCE [LARGE SCALE GENOMIC DNA]</scope>
</reference>
<proteinExistence type="predicted"/>
<dbReference type="PANTHER" id="PTHR43544">
    <property type="entry name" value="SHORT-CHAIN DEHYDROGENASE/REDUCTASE"/>
    <property type="match status" value="1"/>
</dbReference>
<feature type="region of interest" description="Disordered" evidence="1">
    <location>
        <begin position="1"/>
        <end position="29"/>
    </location>
</feature>
<dbReference type="PANTHER" id="PTHR43544:SF2">
    <property type="entry name" value="OXIDOREDUCTASE"/>
    <property type="match status" value="1"/>
</dbReference>
<gene>
    <name evidence="2" type="ORF">PCOR1329_LOCUS69141</name>
</gene>
<name>A0ABN9WRZ6_9DINO</name>